<dbReference type="EC" id="1.14.14.1" evidence="5"/>
<organism evidence="17">
    <name type="scientific">Helicoverpa armigera</name>
    <name type="common">Cotton bollworm</name>
    <name type="synonym">Heliothis armigera</name>
    <dbReference type="NCBI Taxonomy" id="29058"/>
    <lineage>
        <taxon>Eukaryota</taxon>
        <taxon>Metazoa</taxon>
        <taxon>Ecdysozoa</taxon>
        <taxon>Arthropoda</taxon>
        <taxon>Hexapoda</taxon>
        <taxon>Insecta</taxon>
        <taxon>Pterygota</taxon>
        <taxon>Neoptera</taxon>
        <taxon>Endopterygota</taxon>
        <taxon>Lepidoptera</taxon>
        <taxon>Glossata</taxon>
        <taxon>Ditrysia</taxon>
        <taxon>Noctuoidea</taxon>
        <taxon>Noctuidae</taxon>
        <taxon>Heliothinae</taxon>
        <taxon>Helicoverpa</taxon>
    </lineage>
</organism>
<evidence type="ECO:0000256" key="6">
    <source>
        <dbReference type="ARBA" id="ARBA00022617"/>
    </source>
</evidence>
<keyword evidence="12 16" id="KW-0503">Monooxygenase</keyword>
<proteinExistence type="evidence at transcript level"/>
<dbReference type="AlphaFoldDB" id="A0A068ETV5"/>
<keyword evidence="6 15" id="KW-0349">Heme</keyword>
<evidence type="ECO:0000256" key="3">
    <source>
        <dbReference type="ARBA" id="ARBA00004406"/>
    </source>
</evidence>
<evidence type="ECO:0000256" key="15">
    <source>
        <dbReference type="PIRSR" id="PIRSR602401-1"/>
    </source>
</evidence>
<feature type="binding site" description="axial binding residue" evidence="15">
    <location>
        <position position="474"/>
    </location>
    <ligand>
        <name>heme</name>
        <dbReference type="ChEBI" id="CHEBI:30413"/>
    </ligand>
    <ligandPart>
        <name>Fe</name>
        <dbReference type="ChEBI" id="CHEBI:18248"/>
    </ligandPart>
</feature>
<protein>
    <recommendedName>
        <fullName evidence="5">unspecific monooxygenase</fullName>
        <ecNumber evidence="5">1.14.14.1</ecNumber>
    </recommendedName>
</protein>
<comment type="similarity">
    <text evidence="4 16">Belongs to the cytochrome P450 family.</text>
</comment>
<dbReference type="PANTHER" id="PTHR24292">
    <property type="entry name" value="CYTOCHROME P450"/>
    <property type="match status" value="1"/>
</dbReference>
<dbReference type="GO" id="GO:0020037">
    <property type="term" value="F:heme binding"/>
    <property type="evidence" value="ECO:0007669"/>
    <property type="project" value="InterPro"/>
</dbReference>
<comment type="catalytic activity">
    <reaction evidence="14">
        <text>an organic molecule + reduced [NADPH--hemoprotein reductase] + O2 = an alcohol + oxidized [NADPH--hemoprotein reductase] + H2O + H(+)</text>
        <dbReference type="Rhea" id="RHEA:17149"/>
        <dbReference type="Rhea" id="RHEA-COMP:11964"/>
        <dbReference type="Rhea" id="RHEA-COMP:11965"/>
        <dbReference type="ChEBI" id="CHEBI:15377"/>
        <dbReference type="ChEBI" id="CHEBI:15378"/>
        <dbReference type="ChEBI" id="CHEBI:15379"/>
        <dbReference type="ChEBI" id="CHEBI:30879"/>
        <dbReference type="ChEBI" id="CHEBI:57618"/>
        <dbReference type="ChEBI" id="CHEBI:58210"/>
        <dbReference type="ChEBI" id="CHEBI:142491"/>
        <dbReference type="EC" id="1.14.14.1"/>
    </reaction>
</comment>
<dbReference type="OrthoDB" id="2789670at2759"/>
<evidence type="ECO:0000256" key="12">
    <source>
        <dbReference type="ARBA" id="ARBA00023033"/>
    </source>
</evidence>
<evidence type="ECO:0000256" key="11">
    <source>
        <dbReference type="ARBA" id="ARBA00023004"/>
    </source>
</evidence>
<evidence type="ECO:0000256" key="8">
    <source>
        <dbReference type="ARBA" id="ARBA00022824"/>
    </source>
</evidence>
<dbReference type="Gene3D" id="1.10.630.10">
    <property type="entry name" value="Cytochrome P450"/>
    <property type="match status" value="1"/>
</dbReference>
<accession>A0A068ETV5</accession>
<dbReference type="PRINTS" id="PR00463">
    <property type="entry name" value="EP450I"/>
</dbReference>
<keyword evidence="8" id="KW-0256">Endoplasmic reticulum</keyword>
<evidence type="ECO:0000256" key="16">
    <source>
        <dbReference type="RuleBase" id="RU000461"/>
    </source>
</evidence>
<evidence type="ECO:0000313" key="17">
    <source>
        <dbReference type="EMBL" id="AID54902.1"/>
    </source>
</evidence>
<dbReference type="InterPro" id="IPR036396">
    <property type="entry name" value="Cyt_P450_sf"/>
</dbReference>
<keyword evidence="7 15" id="KW-0479">Metal-binding</keyword>
<evidence type="ECO:0000256" key="14">
    <source>
        <dbReference type="ARBA" id="ARBA00047827"/>
    </source>
</evidence>
<dbReference type="PRINTS" id="PR00385">
    <property type="entry name" value="P450"/>
</dbReference>
<evidence type="ECO:0000256" key="7">
    <source>
        <dbReference type="ARBA" id="ARBA00022723"/>
    </source>
</evidence>
<comment type="subcellular location">
    <subcellularLocation>
        <location evidence="3">Endoplasmic reticulum membrane</location>
        <topology evidence="3">Peripheral membrane protein</topology>
    </subcellularLocation>
    <subcellularLocation>
        <location evidence="2">Microsome membrane</location>
        <topology evidence="2">Peripheral membrane protein</topology>
    </subcellularLocation>
</comment>
<evidence type="ECO:0000256" key="9">
    <source>
        <dbReference type="ARBA" id="ARBA00022848"/>
    </source>
</evidence>
<dbReference type="GO" id="GO:0016712">
    <property type="term" value="F:oxidoreductase activity, acting on paired donors, with incorporation or reduction of molecular oxygen, reduced flavin or flavoprotein as one donor, and incorporation of one atom of oxygen"/>
    <property type="evidence" value="ECO:0007669"/>
    <property type="project" value="UniProtKB-EC"/>
</dbReference>
<keyword evidence="13" id="KW-0472">Membrane</keyword>
<dbReference type="InterPro" id="IPR050476">
    <property type="entry name" value="Insect_CytP450_Detox"/>
</dbReference>
<sequence length="530" mass="61045">MIALLWLVVLVAALTLYLRQVYSRFSRFGVKHFEPVPLVGNLSTVLMRKAHASEDFNNLYQAFPGERFVGRYEFLRNIVMIRDLELVKSITVKDFEHFIDHRMLADADVEPLFGRNLFSLRGHEWKEMRSTLSPAFTSSKMKAMVPFMMEVSEQMINFLKMQIKESGGKHADIECKDLMTRYANDVIASCAFGLKVDSHNDRENEFYSIGTETANFDFKKMLVIFGYACFPAIMKKFNVKMFSELIVNFFKNIVIGTMRNRQKNNILRPDMIHLLMEAKKGKLTHEEKAAEANTGFATVEESDIGKVTVKKEWTEDDLTAQAVLFFVAGYETISSAMAFLIYELAVHPEVQEKLAKEIREHDAKNGGKFDFNSIQNMPYLDMVISEVLRLWPPAVGLDRECSKDYNLGKPNDKAEKDYILRKGEALVIPVWSIHHDPEYFPDPYKFDPERFSEENKHKIKPFSYMPFGLGPRNCIGSRFALCEVKVMAYQLIQQMELSPCEKTSIPAVLAKDTFNLKVEGGHYIRVKLRQ</sequence>
<keyword evidence="10 16" id="KW-0560">Oxidoreductase</keyword>
<dbReference type="PROSITE" id="PS00086">
    <property type="entry name" value="CYTOCHROME_P450"/>
    <property type="match status" value="1"/>
</dbReference>
<dbReference type="InterPro" id="IPR002401">
    <property type="entry name" value="Cyt_P450_E_grp-I"/>
</dbReference>
<dbReference type="Pfam" id="PF00067">
    <property type="entry name" value="p450"/>
    <property type="match status" value="1"/>
</dbReference>
<gene>
    <name evidence="17" type="primary">CYP9A14v2</name>
</gene>
<dbReference type="GO" id="GO:0005789">
    <property type="term" value="C:endoplasmic reticulum membrane"/>
    <property type="evidence" value="ECO:0007669"/>
    <property type="project" value="UniProtKB-SubCell"/>
</dbReference>
<dbReference type="GO" id="GO:0005506">
    <property type="term" value="F:iron ion binding"/>
    <property type="evidence" value="ECO:0007669"/>
    <property type="project" value="InterPro"/>
</dbReference>
<evidence type="ECO:0000256" key="4">
    <source>
        <dbReference type="ARBA" id="ARBA00010617"/>
    </source>
</evidence>
<evidence type="ECO:0000256" key="5">
    <source>
        <dbReference type="ARBA" id="ARBA00012109"/>
    </source>
</evidence>
<name>A0A068ETV5_HELAM</name>
<dbReference type="FunFam" id="1.10.630.10:FF:000042">
    <property type="entry name" value="Cytochrome P450"/>
    <property type="match status" value="1"/>
</dbReference>
<dbReference type="CDD" id="cd11056">
    <property type="entry name" value="CYP6-like"/>
    <property type="match status" value="1"/>
</dbReference>
<evidence type="ECO:0000256" key="10">
    <source>
        <dbReference type="ARBA" id="ARBA00023002"/>
    </source>
</evidence>
<dbReference type="EMBL" id="KM016750">
    <property type="protein sequence ID" value="AID54902.1"/>
    <property type="molecule type" value="mRNA"/>
</dbReference>
<comment type="cofactor">
    <cofactor evidence="1 15">
        <name>heme</name>
        <dbReference type="ChEBI" id="CHEBI:30413"/>
    </cofactor>
</comment>
<dbReference type="InterPro" id="IPR017972">
    <property type="entry name" value="Cyt_P450_CS"/>
</dbReference>
<keyword evidence="9" id="KW-0492">Microsome</keyword>
<dbReference type="PANTHER" id="PTHR24292:SF54">
    <property type="entry name" value="CYP9F3-RELATED"/>
    <property type="match status" value="1"/>
</dbReference>
<keyword evidence="11 15" id="KW-0408">Iron</keyword>
<evidence type="ECO:0000256" key="2">
    <source>
        <dbReference type="ARBA" id="ARBA00004174"/>
    </source>
</evidence>
<evidence type="ECO:0000256" key="13">
    <source>
        <dbReference type="ARBA" id="ARBA00023136"/>
    </source>
</evidence>
<dbReference type="InterPro" id="IPR001128">
    <property type="entry name" value="Cyt_P450"/>
</dbReference>
<evidence type="ECO:0000256" key="1">
    <source>
        <dbReference type="ARBA" id="ARBA00001971"/>
    </source>
</evidence>
<reference evidence="17" key="1">
    <citation type="journal article" date="2014" name="Insect Biochem. Mol. Biol.">
        <title>An independent occurrence of the chimeric P450 enzyme CYP337B3 of Helicoverpa armigera confers cypermethrin resistance in Pakistan.</title>
        <authorList>
            <person name="Rasool A."/>
            <person name="Joussen N."/>
            <person name="Lorenz S."/>
            <person name="Ellinger R."/>
            <person name="Schneider B."/>
            <person name="Khan S.A."/>
            <person name="Ashfaq M."/>
            <person name="Heckel D.G."/>
        </authorList>
    </citation>
    <scope>NUCLEOTIDE SEQUENCE</scope>
</reference>
<dbReference type="SUPFAM" id="SSF48264">
    <property type="entry name" value="Cytochrome P450"/>
    <property type="match status" value="1"/>
</dbReference>